<evidence type="ECO:0000313" key="3">
    <source>
        <dbReference type="Proteomes" id="UP000000483"/>
    </source>
</evidence>
<accession>F2NIR2</accession>
<reference evidence="2 3" key="1">
    <citation type="journal article" date="2011" name="Stand. Genomic Sci.">
        <title>Complete genome sequence of the acetate-degrading sulfate reducer Desulfobacca acetoxidans type strain (ASRB2).</title>
        <authorList>
            <person name="Goker M."/>
            <person name="Teshima H."/>
            <person name="Lapidus A."/>
            <person name="Nolan M."/>
            <person name="Lucas S."/>
            <person name="Hammon N."/>
            <person name="Deshpande S."/>
            <person name="Cheng J.F."/>
            <person name="Tapia R."/>
            <person name="Han C."/>
            <person name="Goodwin L."/>
            <person name="Pitluck S."/>
            <person name="Huntemann M."/>
            <person name="Liolios K."/>
            <person name="Ivanova N."/>
            <person name="Pagani I."/>
            <person name="Mavromatis K."/>
            <person name="Ovchinikova G."/>
            <person name="Pati A."/>
            <person name="Chen A."/>
            <person name="Palaniappan K."/>
            <person name="Land M."/>
            <person name="Hauser L."/>
            <person name="Brambilla E.M."/>
            <person name="Rohde M."/>
            <person name="Spring S."/>
            <person name="Detter J.C."/>
            <person name="Woyke T."/>
            <person name="Bristow J."/>
            <person name="Eisen J.A."/>
            <person name="Markowitz V."/>
            <person name="Hugenholtz P."/>
            <person name="Kyrpides N.C."/>
            <person name="Klenk H.P."/>
        </authorList>
    </citation>
    <scope>NUCLEOTIDE SEQUENCE [LARGE SCALE GENOMIC DNA]</scope>
    <source>
        <strain evidence="3">ATCC 700848 / DSM 11109 / ASRB2</strain>
    </source>
</reference>
<feature type="region of interest" description="Disordered" evidence="1">
    <location>
        <begin position="19"/>
        <end position="39"/>
    </location>
</feature>
<reference evidence="3" key="2">
    <citation type="submission" date="2011-03" db="EMBL/GenBank/DDBJ databases">
        <title>The complete genome of Desulfobacca acetoxidans DSM 11109.</title>
        <authorList>
            <consortium name="US DOE Joint Genome Institute (JGI-PGF)"/>
            <person name="Lucas S."/>
            <person name="Copeland A."/>
            <person name="Lapidus A."/>
            <person name="Bruce D."/>
            <person name="Goodwin L."/>
            <person name="Pitluck S."/>
            <person name="Peters L."/>
            <person name="Kyrpides N."/>
            <person name="Mavromatis K."/>
            <person name="Ivanova N."/>
            <person name="Ovchinnikova G."/>
            <person name="Teshima H."/>
            <person name="Detter J.C."/>
            <person name="Han C."/>
            <person name="Land M."/>
            <person name="Hauser L."/>
            <person name="Markowitz V."/>
            <person name="Cheng J.-F."/>
            <person name="Hugenholtz P."/>
            <person name="Woyke T."/>
            <person name="Wu D."/>
            <person name="Spring S."/>
            <person name="Schueler E."/>
            <person name="Brambilla E."/>
            <person name="Klenk H.-P."/>
            <person name="Eisen J.A."/>
        </authorList>
    </citation>
    <scope>NUCLEOTIDE SEQUENCE [LARGE SCALE GENOMIC DNA]</scope>
    <source>
        <strain evidence="3">ATCC 700848 / DSM 11109 / ASRB2</strain>
    </source>
</reference>
<name>F2NIR2_DESAR</name>
<dbReference type="Proteomes" id="UP000000483">
    <property type="component" value="Chromosome"/>
</dbReference>
<organism evidence="2 3">
    <name type="scientific">Desulfobacca acetoxidans (strain ATCC 700848 / DSM 11109 / ASRB2)</name>
    <dbReference type="NCBI Taxonomy" id="880072"/>
    <lineage>
        <taxon>Bacteria</taxon>
        <taxon>Pseudomonadati</taxon>
        <taxon>Thermodesulfobacteriota</taxon>
        <taxon>Desulfobaccia</taxon>
        <taxon>Desulfobaccales</taxon>
        <taxon>Desulfobaccaceae</taxon>
        <taxon>Desulfobacca</taxon>
    </lineage>
</organism>
<evidence type="ECO:0000256" key="1">
    <source>
        <dbReference type="SAM" id="MobiDB-lite"/>
    </source>
</evidence>
<gene>
    <name evidence="2" type="ordered locus">Desac_2723</name>
</gene>
<dbReference type="KEGG" id="dao:Desac_2723"/>
<dbReference type="EMBL" id="CP002629">
    <property type="protein sequence ID" value="AEB10537.1"/>
    <property type="molecule type" value="Genomic_DNA"/>
</dbReference>
<dbReference type="HOGENOM" id="CLU_1376212_0_0_7"/>
<keyword evidence="3" id="KW-1185">Reference proteome</keyword>
<protein>
    <submittedName>
        <fullName evidence="2">Uncharacterized protein</fullName>
    </submittedName>
</protein>
<proteinExistence type="predicted"/>
<dbReference type="AlphaFoldDB" id="F2NIR2"/>
<dbReference type="RefSeq" id="WP_013707646.1">
    <property type="nucleotide sequence ID" value="NC_015388.1"/>
</dbReference>
<evidence type="ECO:0000313" key="2">
    <source>
        <dbReference type="EMBL" id="AEB10537.1"/>
    </source>
</evidence>
<sequence length="198" mass="23149">MRLIWLELKQWLKSRLRLRPTITPDPPSPTKAAMTGQSIGDLPQPDRLINSFTTVQKIRENFYRSCTAITGYLDINQMNQQKPFFRIEAPLWFESDLLRRTDIYAICQHSTRVSREQMESVCQTLDALGLWKWPELPTNTRTCVISIHSFSSCSPYEQKNDVIRNCSRATFEHVLVSMKKVVPELELPKPLFDHIRRL</sequence>